<dbReference type="Proteomes" id="UP000054248">
    <property type="component" value="Unassembled WGS sequence"/>
</dbReference>
<dbReference type="EMBL" id="KN823550">
    <property type="protein sequence ID" value="KIO16503.1"/>
    <property type="molecule type" value="Genomic_DNA"/>
</dbReference>
<feature type="transmembrane region" description="Helical" evidence="1">
    <location>
        <begin position="93"/>
        <end position="119"/>
    </location>
</feature>
<feature type="transmembrane region" description="Helical" evidence="1">
    <location>
        <begin position="20"/>
        <end position="40"/>
    </location>
</feature>
<evidence type="ECO:0000313" key="4">
    <source>
        <dbReference type="Proteomes" id="UP000054248"/>
    </source>
</evidence>
<feature type="transmembrane region" description="Helical" evidence="1">
    <location>
        <begin position="179"/>
        <end position="201"/>
    </location>
</feature>
<feature type="transmembrane region" description="Helical" evidence="1">
    <location>
        <begin position="222"/>
        <end position="239"/>
    </location>
</feature>
<dbReference type="Pfam" id="PF20151">
    <property type="entry name" value="DUF6533"/>
    <property type="match status" value="1"/>
</dbReference>
<dbReference type="OrthoDB" id="3251775at2759"/>
<evidence type="ECO:0000259" key="2">
    <source>
        <dbReference type="Pfam" id="PF20151"/>
    </source>
</evidence>
<evidence type="ECO:0000256" key="1">
    <source>
        <dbReference type="SAM" id="Phobius"/>
    </source>
</evidence>
<accession>A0A0C3K531</accession>
<name>A0A0C3K531_9AGAM</name>
<protein>
    <recommendedName>
        <fullName evidence="2">DUF6533 domain-containing protein</fullName>
    </recommendedName>
</protein>
<sequence>MYNGTLSSDPVVAVAEIREIAKHFTVSRYMIVAGFVILLYDHFLTIKEEIEFVWRRPKNLISWIFLFNRYLTPAVIAIDIYDKLGGAKDLSVAVIVTWVISEIVFHFASHASIHALVVIRVNALWGNRPAIRWSLYGGWFVYAVTSLSIALTAALQHVATFHPDPLINICFSIVSKFVLWVWVPPIILESVLFSLTVAKSIQQSRRAISSTPIAYVLYRDGALYFVVITLCSIFNLIVWEWLPLSYFALAEYFTLALVNAMASRLILNLRQLGGVRNDDTPPTVYFVEAAPSQQLQSHSISFSNEPHPPLFI</sequence>
<feature type="transmembrane region" description="Helical" evidence="1">
    <location>
        <begin position="245"/>
        <end position="267"/>
    </location>
</feature>
<organism evidence="3 4">
    <name type="scientific">Tulasnella calospora MUT 4182</name>
    <dbReference type="NCBI Taxonomy" id="1051891"/>
    <lineage>
        <taxon>Eukaryota</taxon>
        <taxon>Fungi</taxon>
        <taxon>Dikarya</taxon>
        <taxon>Basidiomycota</taxon>
        <taxon>Agaricomycotina</taxon>
        <taxon>Agaricomycetes</taxon>
        <taxon>Cantharellales</taxon>
        <taxon>Tulasnellaceae</taxon>
        <taxon>Tulasnella</taxon>
    </lineage>
</organism>
<keyword evidence="4" id="KW-1185">Reference proteome</keyword>
<feature type="transmembrane region" description="Helical" evidence="1">
    <location>
        <begin position="139"/>
        <end position="159"/>
    </location>
</feature>
<proteinExistence type="predicted"/>
<dbReference type="InterPro" id="IPR045340">
    <property type="entry name" value="DUF6533"/>
</dbReference>
<reference evidence="4" key="2">
    <citation type="submission" date="2015-01" db="EMBL/GenBank/DDBJ databases">
        <title>Evolutionary Origins and Diversification of the Mycorrhizal Mutualists.</title>
        <authorList>
            <consortium name="DOE Joint Genome Institute"/>
            <consortium name="Mycorrhizal Genomics Consortium"/>
            <person name="Kohler A."/>
            <person name="Kuo A."/>
            <person name="Nagy L.G."/>
            <person name="Floudas D."/>
            <person name="Copeland A."/>
            <person name="Barry K.W."/>
            <person name="Cichocki N."/>
            <person name="Veneault-Fourrey C."/>
            <person name="LaButti K."/>
            <person name="Lindquist E.A."/>
            <person name="Lipzen A."/>
            <person name="Lundell T."/>
            <person name="Morin E."/>
            <person name="Murat C."/>
            <person name="Riley R."/>
            <person name="Ohm R."/>
            <person name="Sun H."/>
            <person name="Tunlid A."/>
            <person name="Henrissat B."/>
            <person name="Grigoriev I.V."/>
            <person name="Hibbett D.S."/>
            <person name="Martin F."/>
        </authorList>
    </citation>
    <scope>NUCLEOTIDE SEQUENCE [LARGE SCALE GENOMIC DNA]</scope>
    <source>
        <strain evidence="4">MUT 4182</strain>
    </source>
</reference>
<keyword evidence="1" id="KW-1133">Transmembrane helix</keyword>
<reference evidence="3 4" key="1">
    <citation type="submission" date="2014-04" db="EMBL/GenBank/DDBJ databases">
        <authorList>
            <consortium name="DOE Joint Genome Institute"/>
            <person name="Kuo A."/>
            <person name="Girlanda M."/>
            <person name="Perotto S."/>
            <person name="Kohler A."/>
            <person name="Nagy L.G."/>
            <person name="Floudas D."/>
            <person name="Copeland A."/>
            <person name="Barry K.W."/>
            <person name="Cichocki N."/>
            <person name="Veneault-Fourrey C."/>
            <person name="LaButti K."/>
            <person name="Lindquist E.A."/>
            <person name="Lipzen A."/>
            <person name="Lundell T."/>
            <person name="Morin E."/>
            <person name="Murat C."/>
            <person name="Sun H."/>
            <person name="Tunlid A."/>
            <person name="Henrissat B."/>
            <person name="Grigoriev I.V."/>
            <person name="Hibbett D.S."/>
            <person name="Martin F."/>
            <person name="Nordberg H.P."/>
            <person name="Cantor M.N."/>
            <person name="Hua S.X."/>
        </authorList>
    </citation>
    <scope>NUCLEOTIDE SEQUENCE [LARGE SCALE GENOMIC DNA]</scope>
    <source>
        <strain evidence="3 4">MUT 4182</strain>
    </source>
</reference>
<feature type="transmembrane region" description="Helical" evidence="1">
    <location>
        <begin position="60"/>
        <end position="81"/>
    </location>
</feature>
<gene>
    <name evidence="3" type="ORF">M407DRAFT_33858</name>
</gene>
<dbReference type="HOGENOM" id="CLU_035509_15_0_1"/>
<keyword evidence="1" id="KW-0472">Membrane</keyword>
<keyword evidence="1" id="KW-0812">Transmembrane</keyword>
<dbReference type="AlphaFoldDB" id="A0A0C3K531"/>
<evidence type="ECO:0000313" key="3">
    <source>
        <dbReference type="EMBL" id="KIO16503.1"/>
    </source>
</evidence>
<feature type="domain" description="DUF6533" evidence="2">
    <location>
        <begin position="29"/>
        <end position="73"/>
    </location>
</feature>